<accession>A0A2N5ZD45</accession>
<gene>
    <name evidence="1" type="ORF">C0601_09885</name>
</gene>
<name>A0A2N5ZD45_MUIH1</name>
<evidence type="ECO:0000313" key="2">
    <source>
        <dbReference type="Proteomes" id="UP000234857"/>
    </source>
</evidence>
<reference evidence="1 2" key="1">
    <citation type="submission" date="2017-11" db="EMBL/GenBank/DDBJ databases">
        <title>Genome-resolved metagenomics identifies genetic mobility, metabolic interactions, and unexpected diversity in perchlorate-reducing communities.</title>
        <authorList>
            <person name="Barnum T.P."/>
            <person name="Figueroa I.A."/>
            <person name="Carlstrom C.I."/>
            <person name="Lucas L.N."/>
            <person name="Engelbrektson A.L."/>
            <person name="Coates J.D."/>
        </authorList>
    </citation>
    <scope>NUCLEOTIDE SEQUENCE [LARGE SCALE GENOMIC DNA]</scope>
    <source>
        <strain evidence="1">BM706</strain>
    </source>
</reference>
<evidence type="ECO:0000313" key="1">
    <source>
        <dbReference type="EMBL" id="PLX16590.1"/>
    </source>
</evidence>
<dbReference type="Proteomes" id="UP000234857">
    <property type="component" value="Unassembled WGS sequence"/>
</dbReference>
<comment type="caution">
    <text evidence="1">The sequence shown here is derived from an EMBL/GenBank/DDBJ whole genome shotgun (WGS) entry which is preliminary data.</text>
</comment>
<protein>
    <recommendedName>
        <fullName evidence="3">YkgJ family cysteine cluster protein</fullName>
    </recommendedName>
</protein>
<sequence>MFSLVDDVYVEDRLFTLKARCEYEKCKGACCKGEGLGTPLFEEDIKRIEKETGEYDFFDYQRGPRLKLRKNGECMFLRGDNCTINEIKPFFCLAFPVVLHIKDGFKYLMFQPYSECSFVKSDIHYVQSISRALVQRFGQRWYDRLLERLK</sequence>
<dbReference type="EMBL" id="PKTG01000110">
    <property type="protein sequence ID" value="PLX16590.1"/>
    <property type="molecule type" value="Genomic_DNA"/>
</dbReference>
<proteinExistence type="predicted"/>
<organism evidence="1 2">
    <name type="scientific">Muiribacterium halophilum</name>
    <dbReference type="NCBI Taxonomy" id="2053465"/>
    <lineage>
        <taxon>Bacteria</taxon>
        <taxon>Candidatus Muiribacteriota</taxon>
        <taxon>Candidatus Muiribacteriia</taxon>
        <taxon>Candidatus Muiribacteriales</taxon>
        <taxon>Candidatus Muiribacteriaceae</taxon>
        <taxon>Candidatus Muiribacterium</taxon>
    </lineage>
</organism>
<evidence type="ECO:0008006" key="3">
    <source>
        <dbReference type="Google" id="ProtNLM"/>
    </source>
</evidence>
<dbReference type="AlphaFoldDB" id="A0A2N5ZD45"/>